<dbReference type="Gene3D" id="3.30.70.920">
    <property type="match status" value="1"/>
</dbReference>
<keyword evidence="1" id="KW-0805">Transcription regulation</keyword>
<dbReference type="Proteomes" id="UP001229486">
    <property type="component" value="Unassembled WGS sequence"/>
</dbReference>
<sequence>MLERPDTDNPCEIKMATGKEATAREAAEGLGMRQITSAPAKLDATDRKLLNLLADDSTRSYADLGALLYLSAPAVHERVKRLKREGVIKKTACSLDGSKLGRPLLAFVHVDTPSYLVTRHLLKLKELPDVEEIHTVTGDSAMLLKVRTRDTQTLEDLLERIHSIEGFTGTRSYIALSTYLERGPSPVE</sequence>
<dbReference type="InterPro" id="IPR000485">
    <property type="entry name" value="AsnC-type_HTH_dom"/>
</dbReference>
<evidence type="ECO:0000259" key="4">
    <source>
        <dbReference type="PROSITE" id="PS50956"/>
    </source>
</evidence>
<dbReference type="InterPro" id="IPR036388">
    <property type="entry name" value="WH-like_DNA-bd_sf"/>
</dbReference>
<proteinExistence type="predicted"/>
<evidence type="ECO:0000256" key="2">
    <source>
        <dbReference type="ARBA" id="ARBA00023125"/>
    </source>
</evidence>
<evidence type="ECO:0000256" key="1">
    <source>
        <dbReference type="ARBA" id="ARBA00023015"/>
    </source>
</evidence>
<dbReference type="InterPro" id="IPR011008">
    <property type="entry name" value="Dimeric_a/b-barrel"/>
</dbReference>
<dbReference type="PRINTS" id="PR00033">
    <property type="entry name" value="HTHASNC"/>
</dbReference>
<evidence type="ECO:0000313" key="5">
    <source>
        <dbReference type="EMBL" id="MDP9647790.1"/>
    </source>
</evidence>
<dbReference type="SUPFAM" id="SSF46785">
    <property type="entry name" value="Winged helix' DNA-binding domain"/>
    <property type="match status" value="1"/>
</dbReference>
<dbReference type="GO" id="GO:0043200">
    <property type="term" value="P:response to amino acid"/>
    <property type="evidence" value="ECO:0007669"/>
    <property type="project" value="TreeGrafter"/>
</dbReference>
<reference evidence="5" key="1">
    <citation type="submission" date="2023-07" db="EMBL/GenBank/DDBJ databases">
        <title>Sorghum-associated microbial communities from plants grown in Nebraska, USA.</title>
        <authorList>
            <person name="Schachtman D."/>
        </authorList>
    </citation>
    <scope>NUCLEOTIDE SEQUENCE</scope>
    <source>
        <strain evidence="5">DS1061</strain>
    </source>
</reference>
<organism evidence="5 6">
    <name type="scientific">Paraburkholderia caledonica</name>
    <dbReference type="NCBI Taxonomy" id="134536"/>
    <lineage>
        <taxon>Bacteria</taxon>
        <taxon>Pseudomonadati</taxon>
        <taxon>Pseudomonadota</taxon>
        <taxon>Betaproteobacteria</taxon>
        <taxon>Burkholderiales</taxon>
        <taxon>Burkholderiaceae</taxon>
        <taxon>Paraburkholderia</taxon>
    </lineage>
</organism>
<evidence type="ECO:0000313" key="6">
    <source>
        <dbReference type="Proteomes" id="UP001229486"/>
    </source>
</evidence>
<comment type="caution">
    <text evidence="5">The sequence shown here is derived from an EMBL/GenBank/DDBJ whole genome shotgun (WGS) entry which is preliminary data.</text>
</comment>
<dbReference type="Pfam" id="PF01037">
    <property type="entry name" value="AsnC_trans_reg"/>
    <property type="match status" value="1"/>
</dbReference>
<feature type="domain" description="HTH asnC-type" evidence="4">
    <location>
        <begin position="42"/>
        <end position="103"/>
    </location>
</feature>
<dbReference type="InterPro" id="IPR019888">
    <property type="entry name" value="Tscrpt_reg_AsnC-like"/>
</dbReference>
<dbReference type="Gene3D" id="1.10.10.10">
    <property type="entry name" value="Winged helix-like DNA-binding domain superfamily/Winged helix DNA-binding domain"/>
    <property type="match status" value="1"/>
</dbReference>
<gene>
    <name evidence="5" type="ORF">J2793_003236</name>
</gene>
<dbReference type="EMBL" id="JAURTK010000003">
    <property type="protein sequence ID" value="MDP9647790.1"/>
    <property type="molecule type" value="Genomic_DNA"/>
</dbReference>
<evidence type="ECO:0000256" key="3">
    <source>
        <dbReference type="ARBA" id="ARBA00023163"/>
    </source>
</evidence>
<dbReference type="InterPro" id="IPR019887">
    <property type="entry name" value="Tscrpt_reg_AsnC/Lrp_C"/>
</dbReference>
<accession>A0AB73ICN0</accession>
<name>A0AB73ICN0_9BURK</name>
<dbReference type="InterPro" id="IPR036390">
    <property type="entry name" value="WH_DNA-bd_sf"/>
</dbReference>
<dbReference type="PROSITE" id="PS50956">
    <property type="entry name" value="HTH_ASNC_2"/>
    <property type="match status" value="1"/>
</dbReference>
<protein>
    <submittedName>
        <fullName evidence="5">DNA-binding Lrp family transcriptional regulator</fullName>
    </submittedName>
</protein>
<dbReference type="SMART" id="SM00344">
    <property type="entry name" value="HTH_ASNC"/>
    <property type="match status" value="1"/>
</dbReference>
<dbReference type="SUPFAM" id="SSF54909">
    <property type="entry name" value="Dimeric alpha+beta barrel"/>
    <property type="match status" value="1"/>
</dbReference>
<dbReference type="AlphaFoldDB" id="A0AB73ICN0"/>
<keyword evidence="2 5" id="KW-0238">DNA-binding</keyword>
<keyword evidence="3" id="KW-0804">Transcription</keyword>
<dbReference type="GO" id="GO:0043565">
    <property type="term" value="F:sequence-specific DNA binding"/>
    <property type="evidence" value="ECO:0007669"/>
    <property type="project" value="InterPro"/>
</dbReference>
<dbReference type="PANTHER" id="PTHR30154:SF53">
    <property type="entry name" value="HTH-TYPE TRANSCRIPTIONAL REGULATOR LRPC"/>
    <property type="match status" value="1"/>
</dbReference>
<dbReference type="PANTHER" id="PTHR30154">
    <property type="entry name" value="LEUCINE-RESPONSIVE REGULATORY PROTEIN"/>
    <property type="match status" value="1"/>
</dbReference>
<dbReference type="Pfam" id="PF13404">
    <property type="entry name" value="HTH_AsnC-type"/>
    <property type="match status" value="1"/>
</dbReference>
<dbReference type="GO" id="GO:0005829">
    <property type="term" value="C:cytosol"/>
    <property type="evidence" value="ECO:0007669"/>
    <property type="project" value="TreeGrafter"/>
</dbReference>